<dbReference type="PROSITE" id="PS52016">
    <property type="entry name" value="TONB_DEPENDENT_REC_3"/>
    <property type="match status" value="1"/>
</dbReference>
<dbReference type="Pfam" id="PF07715">
    <property type="entry name" value="Plug"/>
    <property type="match status" value="1"/>
</dbReference>
<keyword evidence="2" id="KW-1134">Transmembrane beta strand</keyword>
<dbReference type="EMBL" id="JAAABI010000007">
    <property type="protein sequence ID" value="NAY93253.1"/>
    <property type="molecule type" value="Genomic_DNA"/>
</dbReference>
<dbReference type="PANTHER" id="PTHR30069:SF29">
    <property type="entry name" value="HEMOGLOBIN AND HEMOGLOBIN-HAPTOGLOBIN-BINDING PROTEIN 1-RELATED"/>
    <property type="match status" value="1"/>
</dbReference>
<dbReference type="RefSeq" id="WP_166524662.1">
    <property type="nucleotide sequence ID" value="NZ_JAAABI010000007.1"/>
</dbReference>
<comment type="subcellular location">
    <subcellularLocation>
        <location evidence="2">Cell outer membrane</location>
        <topology evidence="2">Multi-pass membrane protein</topology>
    </subcellularLocation>
</comment>
<accession>A0A964TE49</accession>
<dbReference type="GO" id="GO:0009279">
    <property type="term" value="C:cell outer membrane"/>
    <property type="evidence" value="ECO:0007669"/>
    <property type="project" value="UniProtKB-SubCell"/>
</dbReference>
<comment type="caution">
    <text evidence="4">The sequence shown here is derived from an EMBL/GenBank/DDBJ whole genome shotgun (WGS) entry which is preliminary data.</text>
</comment>
<dbReference type="PANTHER" id="PTHR30069">
    <property type="entry name" value="TONB-DEPENDENT OUTER MEMBRANE RECEPTOR"/>
    <property type="match status" value="1"/>
</dbReference>
<dbReference type="Gene3D" id="2.170.130.10">
    <property type="entry name" value="TonB-dependent receptor, plug domain"/>
    <property type="match status" value="1"/>
</dbReference>
<sequence>MDSLLLMKEHIVLQTNKTSILPKDYLFFKAYVLSGPYQYRSSSSKVLKVELLDETGKLVKSQYHKIVGGASEGSIEIPKKTEEGDYYLRTYTRWMLNYGPELFAVKKIRIGSYKKSKESYQVDVNSVRFFPEGGQLISGLTHRVLVKMDDIQATDLPIVDSKKKKVALLKNYGNGIGSFLLNPQKNKRYFLLFNEVEKIALPDIYESGYSIQSNNLDTQDLLVRIEVVPELKNEIIYLKGRSNGTTYFEKKIDFKNKNVIEINVPKNKMPKGIINLQLEDEFDQIWAERPVYIDADELQVKLESISSEDEKSILNIKVIDIEGNPVQTEVSVSLTGETSVGDIKNTSESSVHVGMSLRNQRFLNDLLLLTGQSSKNNEKQPFVGLPSEIRYRFQHGLDFYGQAYDLNKSLLTNTSIQIMILSKDEVIIEEAKTNAKGLFKLSGLSLDGEVQMVFRTAGDESKTKLVQVIPYEFETPPLVKINKEKENDEEQSSAENLMQITNRKRRVDFTLGKNESEELVVLDGVTLMQKNEFKKITPSVYKLEPSKVVYQDTENPRTIPQLFLGIPGVQITGLGDLNPEVGLLQSTGVGPFLWVLDGLPLLQPTSLVQIINLVNYTDIERIEILTSPQASIYGSRAAGGAIVIYTRNGAGNNYVARKEAQLSFKGYHESMDFGEYQKSIPKKIKNADDVQRTLYWNPIVKTDEKGEAKIQFAKPENVDSIFFEAQVITPDGKRGMVKSIWSL</sequence>
<dbReference type="AlphaFoldDB" id="A0A964TE49"/>
<keyword evidence="2" id="KW-0998">Cell outer membrane</keyword>
<keyword evidence="1" id="KW-0732">Signal</keyword>
<reference evidence="4" key="1">
    <citation type="submission" date="2020-01" db="EMBL/GenBank/DDBJ databases">
        <title>Muricauda ochracea sp. nov., isolated from a tidal flat of Garorim bay in Korea.</title>
        <authorList>
            <person name="Kim D."/>
            <person name="Yoo Y."/>
            <person name="Kim J.-J."/>
        </authorList>
    </citation>
    <scope>NUCLEOTIDE SEQUENCE</scope>
    <source>
        <strain evidence="4">JGD-17</strain>
    </source>
</reference>
<evidence type="ECO:0000256" key="1">
    <source>
        <dbReference type="ARBA" id="ARBA00022729"/>
    </source>
</evidence>
<comment type="similarity">
    <text evidence="2">Belongs to the TonB-dependent receptor family.</text>
</comment>
<keyword evidence="2" id="KW-0813">Transport</keyword>
<dbReference type="InterPro" id="IPR012910">
    <property type="entry name" value="Plug_dom"/>
</dbReference>
<feature type="domain" description="TonB-dependent receptor plug" evidence="3">
    <location>
        <begin position="555"/>
        <end position="641"/>
    </location>
</feature>
<dbReference type="InterPro" id="IPR037066">
    <property type="entry name" value="Plug_dom_sf"/>
</dbReference>
<evidence type="ECO:0000313" key="5">
    <source>
        <dbReference type="Proteomes" id="UP000667650"/>
    </source>
</evidence>
<keyword evidence="2" id="KW-0472">Membrane</keyword>
<dbReference type="Proteomes" id="UP000667650">
    <property type="component" value="Unassembled WGS sequence"/>
</dbReference>
<dbReference type="GO" id="GO:0015344">
    <property type="term" value="F:siderophore uptake transmembrane transporter activity"/>
    <property type="evidence" value="ECO:0007669"/>
    <property type="project" value="TreeGrafter"/>
</dbReference>
<evidence type="ECO:0000259" key="3">
    <source>
        <dbReference type="Pfam" id="PF07715"/>
    </source>
</evidence>
<keyword evidence="4" id="KW-0675">Receptor</keyword>
<organism evidence="4 5">
    <name type="scientific">Flagellimonas ochracea</name>
    <dbReference type="NCBI Taxonomy" id="2696472"/>
    <lineage>
        <taxon>Bacteria</taxon>
        <taxon>Pseudomonadati</taxon>
        <taxon>Bacteroidota</taxon>
        <taxon>Flavobacteriia</taxon>
        <taxon>Flavobacteriales</taxon>
        <taxon>Flavobacteriaceae</taxon>
        <taxon>Flagellimonas</taxon>
    </lineage>
</organism>
<dbReference type="InterPro" id="IPR039426">
    <property type="entry name" value="TonB-dep_rcpt-like"/>
</dbReference>
<keyword evidence="5" id="KW-1185">Reference proteome</keyword>
<proteinExistence type="inferred from homology"/>
<gene>
    <name evidence="4" type="ORF">GTQ34_15175</name>
</gene>
<dbReference type="SUPFAM" id="SSF56935">
    <property type="entry name" value="Porins"/>
    <property type="match status" value="1"/>
</dbReference>
<dbReference type="GO" id="GO:0044718">
    <property type="term" value="P:siderophore transmembrane transport"/>
    <property type="evidence" value="ECO:0007669"/>
    <property type="project" value="TreeGrafter"/>
</dbReference>
<evidence type="ECO:0000256" key="2">
    <source>
        <dbReference type="PROSITE-ProRule" id="PRU01360"/>
    </source>
</evidence>
<name>A0A964TE49_9FLAO</name>
<protein>
    <submittedName>
        <fullName evidence="4">TonB-dependent receptor plug domain-containing protein</fullName>
    </submittedName>
</protein>
<evidence type="ECO:0000313" key="4">
    <source>
        <dbReference type="EMBL" id="NAY93253.1"/>
    </source>
</evidence>
<keyword evidence="2" id="KW-0812">Transmembrane</keyword>